<protein>
    <submittedName>
        <fullName evidence="13">YfiH family protein</fullName>
    </submittedName>
</protein>
<comment type="catalytic activity">
    <reaction evidence="10">
        <text>adenosine + phosphate = alpha-D-ribose 1-phosphate + adenine</text>
        <dbReference type="Rhea" id="RHEA:27642"/>
        <dbReference type="ChEBI" id="CHEBI:16335"/>
        <dbReference type="ChEBI" id="CHEBI:16708"/>
        <dbReference type="ChEBI" id="CHEBI:43474"/>
        <dbReference type="ChEBI" id="CHEBI:57720"/>
        <dbReference type="EC" id="2.4.2.1"/>
    </reaction>
    <physiologicalReaction direction="left-to-right" evidence="10">
        <dbReference type="Rhea" id="RHEA:27643"/>
    </physiologicalReaction>
</comment>
<evidence type="ECO:0000256" key="4">
    <source>
        <dbReference type="ARBA" id="ARBA00022679"/>
    </source>
</evidence>
<dbReference type="SUPFAM" id="SSF64438">
    <property type="entry name" value="CNF1/YfiH-like putative cysteine hydrolases"/>
    <property type="match status" value="1"/>
</dbReference>
<keyword evidence="8" id="KW-0186">Copper</keyword>
<evidence type="ECO:0000256" key="3">
    <source>
        <dbReference type="ARBA" id="ARBA00007353"/>
    </source>
</evidence>
<dbReference type="Gene3D" id="3.60.140.10">
    <property type="entry name" value="CNF1/YfiH-like putative cysteine hydrolases"/>
    <property type="match status" value="1"/>
</dbReference>
<evidence type="ECO:0000256" key="7">
    <source>
        <dbReference type="ARBA" id="ARBA00022833"/>
    </source>
</evidence>
<dbReference type="CDD" id="cd16833">
    <property type="entry name" value="YfiH"/>
    <property type="match status" value="1"/>
</dbReference>
<comment type="catalytic activity">
    <reaction evidence="9">
        <text>adenosine + H2O + H(+) = inosine + NH4(+)</text>
        <dbReference type="Rhea" id="RHEA:24408"/>
        <dbReference type="ChEBI" id="CHEBI:15377"/>
        <dbReference type="ChEBI" id="CHEBI:15378"/>
        <dbReference type="ChEBI" id="CHEBI:16335"/>
        <dbReference type="ChEBI" id="CHEBI:17596"/>
        <dbReference type="ChEBI" id="CHEBI:28938"/>
        <dbReference type="EC" id="3.5.4.4"/>
    </reaction>
    <physiologicalReaction direction="left-to-right" evidence="9">
        <dbReference type="Rhea" id="RHEA:24409"/>
    </physiologicalReaction>
</comment>
<evidence type="ECO:0000256" key="6">
    <source>
        <dbReference type="ARBA" id="ARBA00022801"/>
    </source>
</evidence>
<proteinExistence type="inferred from homology"/>
<evidence type="ECO:0000256" key="10">
    <source>
        <dbReference type="ARBA" id="ARBA00048968"/>
    </source>
</evidence>
<dbReference type="PANTHER" id="PTHR30616:SF2">
    <property type="entry name" value="PURINE NUCLEOSIDE PHOSPHORYLASE LACC1"/>
    <property type="match status" value="1"/>
</dbReference>
<evidence type="ECO:0000256" key="5">
    <source>
        <dbReference type="ARBA" id="ARBA00022723"/>
    </source>
</evidence>
<dbReference type="PANTHER" id="PTHR30616">
    <property type="entry name" value="UNCHARACTERIZED PROTEIN YFIH"/>
    <property type="match status" value="1"/>
</dbReference>
<name>A0ABU2B3D8_9MICC</name>
<evidence type="ECO:0000313" key="14">
    <source>
        <dbReference type="Proteomes" id="UP001183794"/>
    </source>
</evidence>
<accession>A0ABU2B3D8</accession>
<evidence type="ECO:0000256" key="1">
    <source>
        <dbReference type="ARBA" id="ARBA00000553"/>
    </source>
</evidence>
<evidence type="ECO:0000313" key="13">
    <source>
        <dbReference type="EMBL" id="MDR7347313.1"/>
    </source>
</evidence>
<comment type="function">
    <text evidence="2">Purine nucleoside enzyme that catalyzes the phosphorolysis of adenosine and inosine nucleosides, yielding D-ribose 1-phosphate and the respective free bases, adenine and hypoxanthine. Also catalyzes the phosphorolysis of S-methyl-5'-thioadenosine into adenine and S-methyl-5-thio-alpha-D-ribose 1-phosphate. Also has adenosine deaminase activity.</text>
</comment>
<feature type="compositionally biased region" description="Polar residues" evidence="12">
    <location>
        <begin position="1"/>
        <end position="10"/>
    </location>
</feature>
<sequence>MSTTVLSEAQTAAEVRSHRHNVERELGIEPGTTRFVSQVHSNRVVKAGTDGWADQDILEEADAIVSTDGDDPLAILVADCLPVAFTTDYGPSAVAHAGRVGLLNGILENTVAQLRELNTAGGGNITAVIGPSICGDCYEVPLAMRTRAVHRYANIGAETSWGTPALDLPAAAETILSGLAVDVVRSDICTYSDERYYSHRREPGQGRIAGFVWKAQQNS</sequence>
<keyword evidence="14" id="KW-1185">Reference proteome</keyword>
<evidence type="ECO:0000256" key="8">
    <source>
        <dbReference type="ARBA" id="ARBA00023008"/>
    </source>
</evidence>
<evidence type="ECO:0000256" key="2">
    <source>
        <dbReference type="ARBA" id="ARBA00003215"/>
    </source>
</evidence>
<dbReference type="EMBL" id="JAVDYJ010000001">
    <property type="protein sequence ID" value="MDR7347313.1"/>
    <property type="molecule type" value="Genomic_DNA"/>
</dbReference>
<dbReference type="InterPro" id="IPR038371">
    <property type="entry name" value="Cu_polyphenol_OxRdtase_sf"/>
</dbReference>
<dbReference type="RefSeq" id="WP_310173346.1">
    <property type="nucleotide sequence ID" value="NZ_BAABHE010000002.1"/>
</dbReference>
<keyword evidence="6" id="KW-0378">Hydrolase</keyword>
<keyword evidence="7" id="KW-0862">Zinc</keyword>
<dbReference type="Pfam" id="PF02578">
    <property type="entry name" value="Cu-oxidase_4"/>
    <property type="match status" value="1"/>
</dbReference>
<evidence type="ECO:0000256" key="12">
    <source>
        <dbReference type="SAM" id="MobiDB-lite"/>
    </source>
</evidence>
<comment type="catalytic activity">
    <reaction evidence="11">
        <text>S-methyl-5'-thioadenosine + phosphate = 5-(methylsulfanyl)-alpha-D-ribose 1-phosphate + adenine</text>
        <dbReference type="Rhea" id="RHEA:11852"/>
        <dbReference type="ChEBI" id="CHEBI:16708"/>
        <dbReference type="ChEBI" id="CHEBI:17509"/>
        <dbReference type="ChEBI" id="CHEBI:43474"/>
        <dbReference type="ChEBI" id="CHEBI:58533"/>
        <dbReference type="EC" id="2.4.2.28"/>
    </reaction>
    <physiologicalReaction direction="left-to-right" evidence="11">
        <dbReference type="Rhea" id="RHEA:11853"/>
    </physiologicalReaction>
</comment>
<keyword evidence="4" id="KW-0808">Transferase</keyword>
<keyword evidence="5" id="KW-0479">Metal-binding</keyword>
<organism evidence="13 14">
    <name type="scientific">Enteractinococcus fodinae</name>
    <dbReference type="NCBI Taxonomy" id="684663"/>
    <lineage>
        <taxon>Bacteria</taxon>
        <taxon>Bacillati</taxon>
        <taxon>Actinomycetota</taxon>
        <taxon>Actinomycetes</taxon>
        <taxon>Micrococcales</taxon>
        <taxon>Micrococcaceae</taxon>
    </lineage>
</organism>
<comment type="catalytic activity">
    <reaction evidence="1">
        <text>inosine + phosphate = alpha-D-ribose 1-phosphate + hypoxanthine</text>
        <dbReference type="Rhea" id="RHEA:27646"/>
        <dbReference type="ChEBI" id="CHEBI:17368"/>
        <dbReference type="ChEBI" id="CHEBI:17596"/>
        <dbReference type="ChEBI" id="CHEBI:43474"/>
        <dbReference type="ChEBI" id="CHEBI:57720"/>
        <dbReference type="EC" id="2.4.2.1"/>
    </reaction>
    <physiologicalReaction direction="left-to-right" evidence="1">
        <dbReference type="Rhea" id="RHEA:27647"/>
    </physiologicalReaction>
</comment>
<gene>
    <name evidence="13" type="ORF">J2S62_001570</name>
</gene>
<reference evidence="13 14" key="1">
    <citation type="submission" date="2023-07" db="EMBL/GenBank/DDBJ databases">
        <title>Sequencing the genomes of 1000 actinobacteria strains.</title>
        <authorList>
            <person name="Klenk H.-P."/>
        </authorList>
    </citation>
    <scope>NUCLEOTIDE SEQUENCE [LARGE SCALE GENOMIC DNA]</scope>
    <source>
        <strain evidence="13 14">DSM 22966</strain>
    </source>
</reference>
<comment type="similarity">
    <text evidence="3">Belongs to the purine nucleoside phosphorylase YfiH/LACC1 family.</text>
</comment>
<dbReference type="Proteomes" id="UP001183794">
    <property type="component" value="Unassembled WGS sequence"/>
</dbReference>
<evidence type="ECO:0000256" key="9">
    <source>
        <dbReference type="ARBA" id="ARBA00047989"/>
    </source>
</evidence>
<dbReference type="InterPro" id="IPR011324">
    <property type="entry name" value="Cytotoxic_necrot_fac-like_cat"/>
</dbReference>
<dbReference type="InterPro" id="IPR003730">
    <property type="entry name" value="Cu_polyphenol_OxRdtase"/>
</dbReference>
<feature type="region of interest" description="Disordered" evidence="12">
    <location>
        <begin position="1"/>
        <end position="21"/>
    </location>
</feature>
<evidence type="ECO:0000256" key="11">
    <source>
        <dbReference type="ARBA" id="ARBA00049893"/>
    </source>
</evidence>
<comment type="caution">
    <text evidence="13">The sequence shown here is derived from an EMBL/GenBank/DDBJ whole genome shotgun (WGS) entry which is preliminary data.</text>
</comment>